<dbReference type="PANTHER" id="PTHR43284:SF1">
    <property type="entry name" value="ASPARAGINE SYNTHETASE"/>
    <property type="match status" value="1"/>
</dbReference>
<evidence type="ECO:0000256" key="7">
    <source>
        <dbReference type="ARBA" id="ARBA00048741"/>
    </source>
</evidence>
<sequence>MCGICGIFNIDGNPVASELIHAMNTTMIHRGPDGDGIFVDKGVGLGHRRLSIIDLNTGDQPMSSSDGRVTVVFNGEIYNFQELKKILEKKGHRFKTRSDTEVIIYAYVEWGQAFVNKLRGMFAIALWDKRLKALFLARDRVGKKPLYYCYDGKKFVFASELKAVLEVPGISRQMDFKALDAYFSFGYVPSPMSILKGIRKLKPGHIAWCSSKGFAEEEYWDINMNGFDHGMTEETAIERLTELFDEAVGIRLVSDVPLGAFLSGGVDSSAVVASMAGLLDGKPVKTSSIGFCEKKFNELEFAEIVSKMYSTDHREAVVTTDALDVIDKIVWHFDEPFADSSAIPTWYVSKITRQNVTVALSGDGGDETFAGYVQRYGMNRFEDNIRKTIPSFIRNTLIRGMASVYPRIDALPRPLRLKAFLTNLSLSMEQAYYRDMSFYFSPENKKFLYNSDMKNAVDGYSSFFVFEPFFRRNTNPDPVTTAQYVDIKTYMTEDILVKVDRMSMAHSLEVRSPILDHKLMEFAATLPSGLKLNHRESKYILKKVNEKRLPHNILYRKKQGFSVPLAQWIRQNLRGYVQAALFDSKNNVGEYLSIKYVKKLWEDHLKGMNDHSSQIWNIFMFELWRRRFL</sequence>
<dbReference type="GO" id="GO:0006529">
    <property type="term" value="P:asparagine biosynthetic process"/>
    <property type="evidence" value="ECO:0007669"/>
    <property type="project" value="UniProtKB-KW"/>
</dbReference>
<comment type="similarity">
    <text evidence="2">Belongs to the asparagine synthetase family.</text>
</comment>
<evidence type="ECO:0000256" key="10">
    <source>
        <dbReference type="PIRSR" id="PIRSR001589-3"/>
    </source>
</evidence>
<protein>
    <recommendedName>
        <fullName evidence="3">asparagine synthase (glutamine-hydrolyzing)</fullName>
        <ecNumber evidence="3">6.3.5.4</ecNumber>
    </recommendedName>
</protein>
<name>A0A1H2EPJ3_9BACT</name>
<dbReference type="InterPro" id="IPR006426">
    <property type="entry name" value="Asn_synth_AEB"/>
</dbReference>
<feature type="site" description="Important for beta-aspartyl-AMP intermediate formation" evidence="10">
    <location>
        <position position="363"/>
    </location>
</feature>
<dbReference type="InterPro" id="IPR014729">
    <property type="entry name" value="Rossmann-like_a/b/a_fold"/>
</dbReference>
<dbReference type="RefSeq" id="WP_092231726.1">
    <property type="nucleotide sequence ID" value="NZ_FNLL01000003.1"/>
</dbReference>
<dbReference type="InterPro" id="IPR017932">
    <property type="entry name" value="GATase_2_dom"/>
</dbReference>
<dbReference type="GO" id="GO:0004066">
    <property type="term" value="F:asparagine synthase (glutamine-hydrolyzing) activity"/>
    <property type="evidence" value="ECO:0007669"/>
    <property type="project" value="UniProtKB-EC"/>
</dbReference>
<evidence type="ECO:0000313" key="13">
    <source>
        <dbReference type="Proteomes" id="UP000199608"/>
    </source>
</evidence>
<feature type="binding site" evidence="9">
    <location>
        <position position="99"/>
    </location>
    <ligand>
        <name>L-glutamine</name>
        <dbReference type="ChEBI" id="CHEBI:58359"/>
    </ligand>
</feature>
<dbReference type="SUPFAM" id="SSF52402">
    <property type="entry name" value="Adenine nucleotide alpha hydrolases-like"/>
    <property type="match status" value="1"/>
</dbReference>
<dbReference type="AlphaFoldDB" id="A0A1H2EPJ3"/>
<keyword evidence="5 9" id="KW-0067">ATP-binding</keyword>
<evidence type="ECO:0000256" key="6">
    <source>
        <dbReference type="ARBA" id="ARBA00022962"/>
    </source>
</evidence>
<dbReference type="Pfam" id="PF13537">
    <property type="entry name" value="GATase_7"/>
    <property type="match status" value="1"/>
</dbReference>
<evidence type="ECO:0000259" key="11">
    <source>
        <dbReference type="PROSITE" id="PS51278"/>
    </source>
</evidence>
<keyword evidence="8" id="KW-0061">Asparagine biosynthesis</keyword>
<comment type="pathway">
    <text evidence="1">Amino-acid biosynthesis; L-asparagine biosynthesis; L-asparagine from L-aspartate (L-Gln route): step 1/1.</text>
</comment>
<keyword evidence="6 8" id="KW-0315">Glutamine amidotransferase</keyword>
<keyword evidence="4 9" id="KW-0547">Nucleotide-binding</keyword>
<dbReference type="Pfam" id="PF00733">
    <property type="entry name" value="Asn_synthase"/>
    <property type="match status" value="1"/>
</dbReference>
<feature type="binding site" evidence="9">
    <location>
        <begin position="361"/>
        <end position="362"/>
    </location>
    <ligand>
        <name>ATP</name>
        <dbReference type="ChEBI" id="CHEBI:30616"/>
    </ligand>
</feature>
<proteinExistence type="inferred from homology"/>
<dbReference type="Proteomes" id="UP000199608">
    <property type="component" value="Unassembled WGS sequence"/>
</dbReference>
<dbReference type="InterPro" id="IPR001962">
    <property type="entry name" value="Asn_synthase"/>
</dbReference>
<evidence type="ECO:0000256" key="5">
    <source>
        <dbReference type="ARBA" id="ARBA00022840"/>
    </source>
</evidence>
<dbReference type="InterPro" id="IPR051786">
    <property type="entry name" value="ASN_synthetase/amidase"/>
</dbReference>
<dbReference type="EMBL" id="FNLL01000003">
    <property type="protein sequence ID" value="SDT97047.1"/>
    <property type="molecule type" value="Genomic_DNA"/>
</dbReference>
<dbReference type="CDD" id="cd01991">
    <property type="entry name" value="Asn_synthase_B_C"/>
    <property type="match status" value="1"/>
</dbReference>
<evidence type="ECO:0000256" key="2">
    <source>
        <dbReference type="ARBA" id="ARBA00005752"/>
    </source>
</evidence>
<dbReference type="PANTHER" id="PTHR43284">
    <property type="entry name" value="ASPARAGINE SYNTHETASE (GLUTAMINE-HYDROLYZING)"/>
    <property type="match status" value="1"/>
</dbReference>
<keyword evidence="13" id="KW-1185">Reference proteome</keyword>
<dbReference type="Gene3D" id="3.40.50.620">
    <property type="entry name" value="HUPs"/>
    <property type="match status" value="2"/>
</dbReference>
<accession>A0A1H2EPJ3</accession>
<dbReference type="GO" id="GO:0005829">
    <property type="term" value="C:cytosol"/>
    <property type="evidence" value="ECO:0007669"/>
    <property type="project" value="TreeGrafter"/>
</dbReference>
<dbReference type="SUPFAM" id="SSF56235">
    <property type="entry name" value="N-terminal nucleophile aminohydrolases (Ntn hydrolases)"/>
    <property type="match status" value="1"/>
</dbReference>
<dbReference type="InterPro" id="IPR033738">
    <property type="entry name" value="AsnB_N"/>
</dbReference>
<evidence type="ECO:0000313" key="12">
    <source>
        <dbReference type="EMBL" id="SDT97047.1"/>
    </source>
</evidence>
<comment type="catalytic activity">
    <reaction evidence="7">
        <text>L-aspartate + L-glutamine + ATP + H2O = L-asparagine + L-glutamate + AMP + diphosphate + H(+)</text>
        <dbReference type="Rhea" id="RHEA:12228"/>
        <dbReference type="ChEBI" id="CHEBI:15377"/>
        <dbReference type="ChEBI" id="CHEBI:15378"/>
        <dbReference type="ChEBI" id="CHEBI:29985"/>
        <dbReference type="ChEBI" id="CHEBI:29991"/>
        <dbReference type="ChEBI" id="CHEBI:30616"/>
        <dbReference type="ChEBI" id="CHEBI:33019"/>
        <dbReference type="ChEBI" id="CHEBI:58048"/>
        <dbReference type="ChEBI" id="CHEBI:58359"/>
        <dbReference type="ChEBI" id="CHEBI:456215"/>
        <dbReference type="EC" id="6.3.5.4"/>
    </reaction>
</comment>
<dbReference type="CDD" id="cd00712">
    <property type="entry name" value="AsnB"/>
    <property type="match status" value="1"/>
</dbReference>
<dbReference type="PIRSF" id="PIRSF001589">
    <property type="entry name" value="Asn_synthetase_glu-h"/>
    <property type="match status" value="1"/>
</dbReference>
<dbReference type="PROSITE" id="PS51278">
    <property type="entry name" value="GATASE_TYPE_2"/>
    <property type="match status" value="1"/>
</dbReference>
<dbReference type="GO" id="GO:0005524">
    <property type="term" value="F:ATP binding"/>
    <property type="evidence" value="ECO:0007669"/>
    <property type="project" value="UniProtKB-KW"/>
</dbReference>
<dbReference type="Gene3D" id="3.60.20.10">
    <property type="entry name" value="Glutamine Phosphoribosylpyrophosphate, subunit 1, domain 1"/>
    <property type="match status" value="1"/>
</dbReference>
<feature type="active site" description="For GATase activity" evidence="8">
    <location>
        <position position="2"/>
    </location>
</feature>
<evidence type="ECO:0000256" key="3">
    <source>
        <dbReference type="ARBA" id="ARBA00012737"/>
    </source>
</evidence>
<feature type="binding site" evidence="9">
    <location>
        <position position="289"/>
    </location>
    <ligand>
        <name>ATP</name>
        <dbReference type="ChEBI" id="CHEBI:30616"/>
    </ligand>
</feature>
<evidence type="ECO:0000256" key="9">
    <source>
        <dbReference type="PIRSR" id="PIRSR001589-2"/>
    </source>
</evidence>
<keyword evidence="8" id="KW-0028">Amino-acid biosynthesis</keyword>
<evidence type="ECO:0000256" key="4">
    <source>
        <dbReference type="ARBA" id="ARBA00022741"/>
    </source>
</evidence>
<dbReference type="EC" id="6.3.5.4" evidence="3"/>
<evidence type="ECO:0000256" key="8">
    <source>
        <dbReference type="PIRSR" id="PIRSR001589-1"/>
    </source>
</evidence>
<evidence type="ECO:0000256" key="1">
    <source>
        <dbReference type="ARBA" id="ARBA00005187"/>
    </source>
</evidence>
<organism evidence="12 13">
    <name type="scientific">Desulfobacula phenolica</name>
    <dbReference type="NCBI Taxonomy" id="90732"/>
    <lineage>
        <taxon>Bacteria</taxon>
        <taxon>Pseudomonadati</taxon>
        <taxon>Thermodesulfobacteriota</taxon>
        <taxon>Desulfobacteria</taxon>
        <taxon>Desulfobacterales</taxon>
        <taxon>Desulfobacteraceae</taxon>
        <taxon>Desulfobacula</taxon>
    </lineage>
</organism>
<dbReference type="NCBIfam" id="TIGR01536">
    <property type="entry name" value="asn_synth_AEB"/>
    <property type="match status" value="1"/>
</dbReference>
<gene>
    <name evidence="12" type="ORF">SAMN04487931_103273</name>
</gene>
<reference evidence="13" key="1">
    <citation type="submission" date="2016-10" db="EMBL/GenBank/DDBJ databases">
        <authorList>
            <person name="Varghese N."/>
            <person name="Submissions S."/>
        </authorList>
    </citation>
    <scope>NUCLEOTIDE SEQUENCE [LARGE SCALE GENOMIC DNA]</scope>
    <source>
        <strain evidence="13">DSM 3384</strain>
    </source>
</reference>
<dbReference type="InterPro" id="IPR029055">
    <property type="entry name" value="Ntn_hydrolases_N"/>
</dbReference>
<feature type="domain" description="Glutamine amidotransferase type-2" evidence="11">
    <location>
        <begin position="2"/>
        <end position="212"/>
    </location>
</feature>